<proteinExistence type="predicted"/>
<protein>
    <submittedName>
        <fullName evidence="1">Uncharacterized protein</fullName>
    </submittedName>
</protein>
<dbReference type="Proteomes" id="UP000685013">
    <property type="component" value="Chromosome 1"/>
</dbReference>
<evidence type="ECO:0000313" key="1">
    <source>
        <dbReference type="EMBL" id="KAG6608009.1"/>
    </source>
</evidence>
<evidence type="ECO:0000313" key="2">
    <source>
        <dbReference type="Proteomes" id="UP000685013"/>
    </source>
</evidence>
<dbReference type="EMBL" id="JAGKQH010000001">
    <property type="protein sequence ID" value="KAG6608009.1"/>
    <property type="molecule type" value="Genomic_DNA"/>
</dbReference>
<feature type="non-terminal residue" evidence="1">
    <location>
        <position position="1"/>
    </location>
</feature>
<organism evidence="1 2">
    <name type="scientific">Cucurbita argyrosperma subsp. sororia</name>
    <dbReference type="NCBI Taxonomy" id="37648"/>
    <lineage>
        <taxon>Eukaryota</taxon>
        <taxon>Viridiplantae</taxon>
        <taxon>Streptophyta</taxon>
        <taxon>Embryophyta</taxon>
        <taxon>Tracheophyta</taxon>
        <taxon>Spermatophyta</taxon>
        <taxon>Magnoliopsida</taxon>
        <taxon>eudicotyledons</taxon>
        <taxon>Gunneridae</taxon>
        <taxon>Pentapetalae</taxon>
        <taxon>rosids</taxon>
        <taxon>fabids</taxon>
        <taxon>Cucurbitales</taxon>
        <taxon>Cucurbitaceae</taxon>
        <taxon>Cucurbiteae</taxon>
        <taxon>Cucurbita</taxon>
    </lineage>
</organism>
<accession>A0AAV6P6L7</accession>
<gene>
    <name evidence="1" type="ORF">SDJN03_01351</name>
</gene>
<sequence length="88" mass="10248">MRMVMKTYGSEGNEARNLVVGFREMGKRTGIFQLSQAHGDFWFFLTSHPPIHPHFPFPGSWIGLQVLFSLRQLFVTRLHYVKENHSSL</sequence>
<reference evidence="1 2" key="1">
    <citation type="journal article" date="2021" name="Hortic Res">
        <title>The domestication of Cucurbita argyrosperma as revealed by the genome of its wild relative.</title>
        <authorList>
            <person name="Barrera-Redondo J."/>
            <person name="Sanchez-de la Vega G."/>
            <person name="Aguirre-Liguori J.A."/>
            <person name="Castellanos-Morales G."/>
            <person name="Gutierrez-Guerrero Y.T."/>
            <person name="Aguirre-Dugua X."/>
            <person name="Aguirre-Planter E."/>
            <person name="Tenaillon M.I."/>
            <person name="Lira-Saade R."/>
            <person name="Eguiarte L.E."/>
        </authorList>
    </citation>
    <scope>NUCLEOTIDE SEQUENCE [LARGE SCALE GENOMIC DNA]</scope>
    <source>
        <strain evidence="1">JBR-2021</strain>
    </source>
</reference>
<name>A0AAV6P6L7_9ROSI</name>
<keyword evidence="2" id="KW-1185">Reference proteome</keyword>
<comment type="caution">
    <text evidence="1">The sequence shown here is derived from an EMBL/GenBank/DDBJ whole genome shotgun (WGS) entry which is preliminary data.</text>
</comment>
<dbReference type="AlphaFoldDB" id="A0AAV6P6L7"/>